<organism evidence="2 3">
    <name type="scientific">Armillaria solidipes</name>
    <dbReference type="NCBI Taxonomy" id="1076256"/>
    <lineage>
        <taxon>Eukaryota</taxon>
        <taxon>Fungi</taxon>
        <taxon>Dikarya</taxon>
        <taxon>Basidiomycota</taxon>
        <taxon>Agaricomycotina</taxon>
        <taxon>Agaricomycetes</taxon>
        <taxon>Agaricomycetidae</taxon>
        <taxon>Agaricales</taxon>
        <taxon>Marasmiineae</taxon>
        <taxon>Physalacriaceae</taxon>
        <taxon>Armillaria</taxon>
    </lineage>
</organism>
<evidence type="ECO:0000256" key="1">
    <source>
        <dbReference type="SAM" id="MobiDB-lite"/>
    </source>
</evidence>
<protein>
    <submittedName>
        <fullName evidence="2">Uncharacterized protein</fullName>
    </submittedName>
</protein>
<feature type="compositionally biased region" description="Polar residues" evidence="1">
    <location>
        <begin position="1"/>
        <end position="21"/>
    </location>
</feature>
<feature type="region of interest" description="Disordered" evidence="1">
    <location>
        <begin position="92"/>
        <end position="131"/>
    </location>
</feature>
<evidence type="ECO:0000313" key="2">
    <source>
        <dbReference type="EMBL" id="PBK65535.1"/>
    </source>
</evidence>
<gene>
    <name evidence="2" type="ORF">ARMSODRAFT_1006631</name>
</gene>
<dbReference type="AlphaFoldDB" id="A0A2H3B3U2"/>
<accession>A0A2H3B3U2</accession>
<feature type="region of interest" description="Disordered" evidence="1">
    <location>
        <begin position="1"/>
        <end position="28"/>
    </location>
</feature>
<feature type="compositionally biased region" description="Basic and acidic residues" evidence="1">
    <location>
        <begin position="104"/>
        <end position="118"/>
    </location>
</feature>
<feature type="non-terminal residue" evidence="2">
    <location>
        <position position="486"/>
    </location>
</feature>
<dbReference type="EMBL" id="KZ293445">
    <property type="protein sequence ID" value="PBK65535.1"/>
    <property type="molecule type" value="Genomic_DNA"/>
</dbReference>
<sequence length="486" mass="53127">MQACARTTSNITSTDWQGGNDRNQTQAQTTRNAAAHYFEEQRGSMRDRIRRNQRNTTRQLWKSAAAGAVELGPMETTKAPGKCNVTAAHHFEKQRGGSSSSGSRAHETTTHEWEREQQHTNIQKGTGNKRLSELEYKKKEAHDGGKDATLCSGWWEDSDVIIEDSAKGSTDKGAADGYDSYEEKASYDTQQYAGNEQSPVSDHCWEPNTLFPAETACMEAVLEPMNARGWWCVTKEEDEYWWESAKGTLYPQLREPLAWRWTTSRSSRKTPRGIEVYGRPKVHGVNRPMVCIADVFGLLDRNEDTKILAIVVIHKLIKSGISLCSLACGMDMLRAKGSVNISQVNGIEDFCDESGQAAVNGCRSCFGTMPGASAGLGGIGQSDLSFWPTFLLANTARALVVGDEEGGKTLGSTSEFGESNPITLGQLTGNCLSRASPTGGNDRQKPKAQLRSAGNSARNDISIPATGRSELDGRTVYYDDLNVSGN</sequence>
<name>A0A2H3B3U2_9AGAR</name>
<evidence type="ECO:0000313" key="3">
    <source>
        <dbReference type="Proteomes" id="UP000218334"/>
    </source>
</evidence>
<reference evidence="3" key="1">
    <citation type="journal article" date="2017" name="Nat. Ecol. Evol.">
        <title>Genome expansion and lineage-specific genetic innovations in the forest pathogenic fungi Armillaria.</title>
        <authorList>
            <person name="Sipos G."/>
            <person name="Prasanna A.N."/>
            <person name="Walter M.C."/>
            <person name="O'Connor E."/>
            <person name="Balint B."/>
            <person name="Krizsan K."/>
            <person name="Kiss B."/>
            <person name="Hess J."/>
            <person name="Varga T."/>
            <person name="Slot J."/>
            <person name="Riley R."/>
            <person name="Boka B."/>
            <person name="Rigling D."/>
            <person name="Barry K."/>
            <person name="Lee J."/>
            <person name="Mihaltcheva S."/>
            <person name="LaButti K."/>
            <person name="Lipzen A."/>
            <person name="Waldron R."/>
            <person name="Moloney N.M."/>
            <person name="Sperisen C."/>
            <person name="Kredics L."/>
            <person name="Vagvoelgyi C."/>
            <person name="Patrignani A."/>
            <person name="Fitzpatrick D."/>
            <person name="Nagy I."/>
            <person name="Doyle S."/>
            <person name="Anderson J.B."/>
            <person name="Grigoriev I.V."/>
            <person name="Gueldener U."/>
            <person name="Muensterkoetter M."/>
            <person name="Nagy L.G."/>
        </authorList>
    </citation>
    <scope>NUCLEOTIDE SEQUENCE [LARGE SCALE GENOMIC DNA]</scope>
    <source>
        <strain evidence="3">28-4</strain>
    </source>
</reference>
<dbReference type="Proteomes" id="UP000218334">
    <property type="component" value="Unassembled WGS sequence"/>
</dbReference>
<keyword evidence="3" id="KW-1185">Reference proteome</keyword>
<proteinExistence type="predicted"/>
<feature type="region of interest" description="Disordered" evidence="1">
    <location>
        <begin position="434"/>
        <end position="466"/>
    </location>
</feature>